<comment type="similarity">
    <text evidence="1">Belongs to the PPP4R2 family.</text>
</comment>
<dbReference type="KEGG" id="sapo:SAPIO_CDS1379"/>
<feature type="compositionally biased region" description="Low complexity" evidence="2">
    <location>
        <begin position="96"/>
        <end position="121"/>
    </location>
</feature>
<protein>
    <submittedName>
        <fullName evidence="3">Uncharacterized protein</fullName>
    </submittedName>
</protein>
<dbReference type="Pfam" id="PF09184">
    <property type="entry name" value="PPP4R2"/>
    <property type="match status" value="1"/>
</dbReference>
<dbReference type="OrthoDB" id="341898at2759"/>
<dbReference type="OMA" id="PIPWLQN"/>
<dbReference type="GeneID" id="27720451"/>
<dbReference type="GO" id="GO:0005634">
    <property type="term" value="C:nucleus"/>
    <property type="evidence" value="ECO:0007669"/>
    <property type="project" value="TreeGrafter"/>
</dbReference>
<dbReference type="RefSeq" id="XP_016645780.1">
    <property type="nucleotide sequence ID" value="XM_016784664.1"/>
</dbReference>
<dbReference type="VEuPathDB" id="FungiDB:SAPIO_CDS1379"/>
<evidence type="ECO:0000256" key="2">
    <source>
        <dbReference type="SAM" id="MobiDB-lite"/>
    </source>
</evidence>
<comment type="caution">
    <text evidence="3">The sequence shown here is derived from an EMBL/GenBank/DDBJ whole genome shotgun (WGS) entry which is preliminary data.</text>
</comment>
<keyword evidence="4" id="KW-1185">Reference proteome</keyword>
<sequence length="439" mass="46910">MDNEDEILKKLARGDIPHSEIFPTPDLWPTLHESLIARINKIVLNDFPIPKLPPPPPKWNQRTEQMLQTTLPSSPLEHPSSSADANKENADPLVDAAPPQEAPTSAPAPTTTAESSAQTAPKPATLPPQLQDMVDDIVTALKTFPTQPPHTIQRMAELILEPRRHYRALASYLHALDRVVRVTSPCTRYPLPLPTVSFANGAADQVSWANTTQANLGSDEALGGALLTPIPWLSRQDSPGGEQGQSRAELRTESTETIDGPNGMGSIETVSISVNGIPSAGAGAAMRGITQGELLRQEQRAGVIPTNQLIVSREQPAAEDGTGEGEDDDDETPHVRGPDEIGPSDLGPTILTINRIDEGSLHPQDIDLEAAVGRKMIVETRESPDSDDATSDSGSKRGAEDEPEGSLSLKKPRSDSGDVGDNADEAMEGVEETSNAEKS</sequence>
<proteinExistence type="inferred from homology"/>
<dbReference type="PANTHER" id="PTHR16487:SF0">
    <property type="entry name" value="PROTEIN PHOSPHATASE 4 REGULATORY SUBUNIT 2-RELATED"/>
    <property type="match status" value="1"/>
</dbReference>
<evidence type="ECO:0000313" key="4">
    <source>
        <dbReference type="Proteomes" id="UP000028545"/>
    </source>
</evidence>
<feature type="region of interest" description="Disordered" evidence="2">
    <location>
        <begin position="231"/>
        <end position="265"/>
    </location>
</feature>
<dbReference type="InterPro" id="IPR015267">
    <property type="entry name" value="PPP4R2"/>
</dbReference>
<feature type="compositionally biased region" description="Acidic residues" evidence="2">
    <location>
        <begin position="321"/>
        <end position="331"/>
    </location>
</feature>
<dbReference type="PANTHER" id="PTHR16487">
    <property type="entry name" value="PPP4R2-RELATED PROTEIN"/>
    <property type="match status" value="1"/>
</dbReference>
<accession>A0A084GF69</accession>
<dbReference type="EMBL" id="JOWA01000055">
    <property type="protein sequence ID" value="KEZ45981.1"/>
    <property type="molecule type" value="Genomic_DNA"/>
</dbReference>
<dbReference type="HOGENOM" id="CLU_024587_1_0_1"/>
<feature type="region of interest" description="Disordered" evidence="2">
    <location>
        <begin position="70"/>
        <end position="128"/>
    </location>
</feature>
<dbReference type="Proteomes" id="UP000028545">
    <property type="component" value="Unassembled WGS sequence"/>
</dbReference>
<dbReference type="GO" id="GO:0019888">
    <property type="term" value="F:protein phosphatase regulator activity"/>
    <property type="evidence" value="ECO:0007669"/>
    <property type="project" value="InterPro"/>
</dbReference>
<feature type="compositionally biased region" description="Low complexity" evidence="2">
    <location>
        <begin position="71"/>
        <end position="82"/>
    </location>
</feature>
<evidence type="ECO:0000313" key="3">
    <source>
        <dbReference type="EMBL" id="KEZ45981.1"/>
    </source>
</evidence>
<gene>
    <name evidence="3" type="ORF">SAPIO_CDS1379</name>
</gene>
<feature type="region of interest" description="Disordered" evidence="2">
    <location>
        <begin position="305"/>
        <end position="439"/>
    </location>
</feature>
<organism evidence="3 4">
    <name type="scientific">Pseudallescheria apiosperma</name>
    <name type="common">Scedosporium apiospermum</name>
    <dbReference type="NCBI Taxonomy" id="563466"/>
    <lineage>
        <taxon>Eukaryota</taxon>
        <taxon>Fungi</taxon>
        <taxon>Dikarya</taxon>
        <taxon>Ascomycota</taxon>
        <taxon>Pezizomycotina</taxon>
        <taxon>Sordariomycetes</taxon>
        <taxon>Hypocreomycetidae</taxon>
        <taxon>Microascales</taxon>
        <taxon>Microascaceae</taxon>
        <taxon>Scedosporium</taxon>
    </lineage>
</organism>
<dbReference type="AlphaFoldDB" id="A0A084GF69"/>
<dbReference type="GO" id="GO:0005737">
    <property type="term" value="C:cytoplasm"/>
    <property type="evidence" value="ECO:0007669"/>
    <property type="project" value="TreeGrafter"/>
</dbReference>
<dbReference type="GO" id="GO:0030289">
    <property type="term" value="C:protein phosphatase 4 complex"/>
    <property type="evidence" value="ECO:0007669"/>
    <property type="project" value="InterPro"/>
</dbReference>
<feature type="compositionally biased region" description="Acidic residues" evidence="2">
    <location>
        <begin position="421"/>
        <end position="431"/>
    </location>
</feature>
<reference evidence="3 4" key="1">
    <citation type="journal article" date="2014" name="Genome Announc.">
        <title>Draft genome sequence of the pathogenic fungus Scedosporium apiospermum.</title>
        <authorList>
            <person name="Vandeputte P."/>
            <person name="Ghamrawi S."/>
            <person name="Rechenmann M."/>
            <person name="Iltis A."/>
            <person name="Giraud S."/>
            <person name="Fleury M."/>
            <person name="Thornton C."/>
            <person name="Delhaes L."/>
            <person name="Meyer W."/>
            <person name="Papon N."/>
            <person name="Bouchara J.P."/>
        </authorList>
    </citation>
    <scope>NUCLEOTIDE SEQUENCE [LARGE SCALE GENOMIC DNA]</scope>
    <source>
        <strain evidence="3 4">IHEM 14462</strain>
    </source>
</reference>
<evidence type="ECO:0000256" key="1">
    <source>
        <dbReference type="ARBA" id="ARBA00009207"/>
    </source>
</evidence>
<name>A0A084GF69_PSEDA</name>